<organism evidence="2 3">
    <name type="scientific">Asparagus officinalis</name>
    <name type="common">Garden asparagus</name>
    <dbReference type="NCBI Taxonomy" id="4686"/>
    <lineage>
        <taxon>Eukaryota</taxon>
        <taxon>Viridiplantae</taxon>
        <taxon>Streptophyta</taxon>
        <taxon>Embryophyta</taxon>
        <taxon>Tracheophyta</taxon>
        <taxon>Spermatophyta</taxon>
        <taxon>Magnoliopsida</taxon>
        <taxon>Liliopsida</taxon>
        <taxon>Asparagales</taxon>
        <taxon>Asparagaceae</taxon>
        <taxon>Asparagoideae</taxon>
        <taxon>Asparagus</taxon>
    </lineage>
</organism>
<sequence length="160" mass="17302">MPFPPCGPCHKPNPSEAEAVATCCGRVSLEVYSLVALLSVSFFLEVEGYVTLLLGVAFLGVHFSLALAVAFLGVDLLELVVVGLAEGRATTRWRGLRAVVGARLGEATERWQLGLKEAVLGRISELRRDEEEHREGVGVEDETWAARGAMVALVKETGRR</sequence>
<feature type="transmembrane region" description="Helical" evidence="1">
    <location>
        <begin position="65"/>
        <end position="85"/>
    </location>
</feature>
<dbReference type="AlphaFoldDB" id="A0A5P1FCC4"/>
<keyword evidence="1" id="KW-1133">Transmembrane helix</keyword>
<proteinExistence type="predicted"/>
<evidence type="ECO:0000313" key="2">
    <source>
        <dbReference type="EMBL" id="ONK76035.1"/>
    </source>
</evidence>
<name>A0A5P1FCC4_ASPOF</name>
<accession>A0A5P1FCC4</accession>
<keyword evidence="1" id="KW-0812">Transmembrane</keyword>
<evidence type="ECO:0000256" key="1">
    <source>
        <dbReference type="SAM" id="Phobius"/>
    </source>
</evidence>
<keyword evidence="1" id="KW-0472">Membrane</keyword>
<dbReference type="Proteomes" id="UP000243459">
    <property type="component" value="Chromosome 3"/>
</dbReference>
<dbReference type="Gramene" id="ONK76035">
    <property type="protein sequence ID" value="ONK76035"/>
    <property type="gene ID" value="A4U43_C03F23180"/>
</dbReference>
<keyword evidence="3" id="KW-1185">Reference proteome</keyword>
<gene>
    <name evidence="2" type="ORF">A4U43_C03F23180</name>
</gene>
<protein>
    <submittedName>
        <fullName evidence="2">Uncharacterized protein</fullName>
    </submittedName>
</protein>
<dbReference type="EMBL" id="CM007383">
    <property type="protein sequence ID" value="ONK76035.1"/>
    <property type="molecule type" value="Genomic_DNA"/>
</dbReference>
<reference evidence="3" key="1">
    <citation type="journal article" date="2017" name="Nat. Commun.">
        <title>The asparagus genome sheds light on the origin and evolution of a young Y chromosome.</title>
        <authorList>
            <person name="Harkess A."/>
            <person name="Zhou J."/>
            <person name="Xu C."/>
            <person name="Bowers J.E."/>
            <person name="Van der Hulst R."/>
            <person name="Ayyampalayam S."/>
            <person name="Mercati F."/>
            <person name="Riccardi P."/>
            <person name="McKain M.R."/>
            <person name="Kakrana A."/>
            <person name="Tang H."/>
            <person name="Ray J."/>
            <person name="Groenendijk J."/>
            <person name="Arikit S."/>
            <person name="Mathioni S.M."/>
            <person name="Nakano M."/>
            <person name="Shan H."/>
            <person name="Telgmann-Rauber A."/>
            <person name="Kanno A."/>
            <person name="Yue Z."/>
            <person name="Chen H."/>
            <person name="Li W."/>
            <person name="Chen Y."/>
            <person name="Xu X."/>
            <person name="Zhang Y."/>
            <person name="Luo S."/>
            <person name="Chen H."/>
            <person name="Gao J."/>
            <person name="Mao Z."/>
            <person name="Pires J.C."/>
            <person name="Luo M."/>
            <person name="Kudrna D."/>
            <person name="Wing R.A."/>
            <person name="Meyers B.C."/>
            <person name="Yi K."/>
            <person name="Kong H."/>
            <person name="Lavrijsen P."/>
            <person name="Sunseri F."/>
            <person name="Falavigna A."/>
            <person name="Ye Y."/>
            <person name="Leebens-Mack J.H."/>
            <person name="Chen G."/>
        </authorList>
    </citation>
    <scope>NUCLEOTIDE SEQUENCE [LARGE SCALE GENOMIC DNA]</scope>
    <source>
        <strain evidence="3">cv. DH0086</strain>
    </source>
</reference>
<evidence type="ECO:0000313" key="3">
    <source>
        <dbReference type="Proteomes" id="UP000243459"/>
    </source>
</evidence>
<feature type="transmembrane region" description="Helical" evidence="1">
    <location>
        <begin position="34"/>
        <end position="59"/>
    </location>
</feature>